<evidence type="ECO:0000256" key="1">
    <source>
        <dbReference type="ARBA" id="ARBA00023015"/>
    </source>
</evidence>
<dbReference type="SUPFAM" id="SSF46689">
    <property type="entry name" value="Homeodomain-like"/>
    <property type="match status" value="1"/>
</dbReference>
<dbReference type="InterPro" id="IPR011051">
    <property type="entry name" value="RmlC_Cupin_sf"/>
</dbReference>
<evidence type="ECO:0000259" key="4">
    <source>
        <dbReference type="PROSITE" id="PS01124"/>
    </source>
</evidence>
<protein>
    <submittedName>
        <fullName evidence="5">Helix-turn-helix domain-containing protein</fullName>
    </submittedName>
</protein>
<dbReference type="GO" id="GO:0003700">
    <property type="term" value="F:DNA-binding transcription factor activity"/>
    <property type="evidence" value="ECO:0007669"/>
    <property type="project" value="InterPro"/>
</dbReference>
<evidence type="ECO:0000256" key="2">
    <source>
        <dbReference type="ARBA" id="ARBA00023125"/>
    </source>
</evidence>
<gene>
    <name evidence="5" type="ORF">FXF36_10940</name>
</gene>
<dbReference type="InterPro" id="IPR014710">
    <property type="entry name" value="RmlC-like_jellyroll"/>
</dbReference>
<reference evidence="6" key="1">
    <citation type="submission" date="2019-08" db="EMBL/GenBank/DDBJ databases">
        <title>Complete Genome Sequence of the Polysaccharide-Degrading Rumen Bacterium Pseudobutyrivibrio xylanivorans MA3014.</title>
        <authorList>
            <person name="Palevich N."/>
            <person name="Maclean P.H."/>
            <person name="Kelly W.J."/>
            <person name="Leahy S.C."/>
            <person name="Rakonjac J."/>
            <person name="Attwood G.T."/>
        </authorList>
    </citation>
    <scope>NUCLEOTIDE SEQUENCE [LARGE SCALE GENOMIC DNA]</scope>
    <source>
        <strain evidence="6">MA3014</strain>
    </source>
</reference>
<dbReference type="RefSeq" id="WP_151624016.1">
    <property type="nucleotide sequence ID" value="NZ_CP043028.1"/>
</dbReference>
<dbReference type="Proteomes" id="UP000327030">
    <property type="component" value="Chromosome 1"/>
</dbReference>
<dbReference type="SUPFAM" id="SSF51182">
    <property type="entry name" value="RmlC-like cupins"/>
    <property type="match status" value="1"/>
</dbReference>
<dbReference type="EMBL" id="CP043028">
    <property type="protein sequence ID" value="QFJ56243.1"/>
    <property type="molecule type" value="Genomic_DNA"/>
</dbReference>
<dbReference type="PANTHER" id="PTHR43280:SF28">
    <property type="entry name" value="HTH-TYPE TRANSCRIPTIONAL ACTIVATOR RHAS"/>
    <property type="match status" value="1"/>
</dbReference>
<dbReference type="AlphaFoldDB" id="A0A5P6VUC5"/>
<dbReference type="PRINTS" id="PR00032">
    <property type="entry name" value="HTHARAC"/>
</dbReference>
<dbReference type="SMART" id="SM00342">
    <property type="entry name" value="HTH_ARAC"/>
    <property type="match status" value="1"/>
</dbReference>
<feature type="domain" description="HTH araC/xylS-type" evidence="4">
    <location>
        <begin position="223"/>
        <end position="320"/>
    </location>
</feature>
<accession>A0A5P6VUC5</accession>
<dbReference type="InterPro" id="IPR009057">
    <property type="entry name" value="Homeodomain-like_sf"/>
</dbReference>
<dbReference type="Gene3D" id="2.60.120.10">
    <property type="entry name" value="Jelly Rolls"/>
    <property type="match status" value="1"/>
</dbReference>
<dbReference type="Pfam" id="PF12833">
    <property type="entry name" value="HTH_18"/>
    <property type="match status" value="1"/>
</dbReference>
<dbReference type="Gene3D" id="1.10.10.60">
    <property type="entry name" value="Homeodomain-like"/>
    <property type="match status" value="2"/>
</dbReference>
<dbReference type="InterPro" id="IPR018060">
    <property type="entry name" value="HTH_AraC"/>
</dbReference>
<dbReference type="GO" id="GO:0043565">
    <property type="term" value="F:sequence-specific DNA binding"/>
    <property type="evidence" value="ECO:0007669"/>
    <property type="project" value="InterPro"/>
</dbReference>
<dbReference type="PROSITE" id="PS01124">
    <property type="entry name" value="HTH_ARAC_FAMILY_2"/>
    <property type="match status" value="1"/>
</dbReference>
<dbReference type="KEGG" id="pxv:FXF36_10940"/>
<evidence type="ECO:0000313" key="6">
    <source>
        <dbReference type="Proteomes" id="UP000327030"/>
    </source>
</evidence>
<dbReference type="PANTHER" id="PTHR43280">
    <property type="entry name" value="ARAC-FAMILY TRANSCRIPTIONAL REGULATOR"/>
    <property type="match status" value="1"/>
</dbReference>
<evidence type="ECO:0000313" key="5">
    <source>
        <dbReference type="EMBL" id="QFJ56243.1"/>
    </source>
</evidence>
<dbReference type="InterPro" id="IPR020449">
    <property type="entry name" value="Tscrpt_reg_AraC-type_HTH"/>
</dbReference>
<keyword evidence="3" id="KW-0804">Transcription</keyword>
<keyword evidence="1" id="KW-0805">Transcription regulation</keyword>
<organism evidence="5 6">
    <name type="scientific">Pseudobutyrivibrio xylanivorans</name>
    <dbReference type="NCBI Taxonomy" id="185007"/>
    <lineage>
        <taxon>Bacteria</taxon>
        <taxon>Bacillati</taxon>
        <taxon>Bacillota</taxon>
        <taxon>Clostridia</taxon>
        <taxon>Lachnospirales</taxon>
        <taxon>Lachnospiraceae</taxon>
        <taxon>Pseudobutyrivibrio</taxon>
    </lineage>
</organism>
<name>A0A5P6VUC5_PSEXY</name>
<dbReference type="OrthoDB" id="9816335at2"/>
<proteinExistence type="predicted"/>
<evidence type="ECO:0000256" key="3">
    <source>
        <dbReference type="ARBA" id="ARBA00023163"/>
    </source>
</evidence>
<sequence>MNEILLKELSKLTEEEQEILKGKDIDRSRYSAGNAFVIDSDKLLKKGRLIEIRPHTRFVHFPKHSHNYVELVYMVSGETHHILNGKDELTLKAGELLFLNQNATQEIMPATENDIAVNFILLPEFFDEALQMVPEGDLLRDFLISTLSPESSFLTYLHFPTADILPVQNLMENMIYTITNQESETIINTINRSTMGLLLQTLSVYVGRVNEQTPSQYEQNLLLTALKYIDSHYKHGSLEAIAEKTKQPTYYISRLLKKHTGKNFKEHLLARRLQQAAYLLSHTTLTIEDIYTYIGYDNSSYFYRKFKETYGMSPRDFRLHTM</sequence>
<keyword evidence="2" id="KW-0238">DNA-binding</keyword>
<dbReference type="InterPro" id="IPR003313">
    <property type="entry name" value="AraC-bd"/>
</dbReference>
<dbReference type="Pfam" id="PF02311">
    <property type="entry name" value="AraC_binding"/>
    <property type="match status" value="1"/>
</dbReference>